<comment type="cofactor">
    <cofactor evidence="9">
        <name>hybrid [4Fe-2O-2S] cluster</name>
        <dbReference type="ChEBI" id="CHEBI:60519"/>
    </cofactor>
    <text evidence="9">Binds 1 hybrid [4Fe-2O-2S] cluster.</text>
</comment>
<evidence type="ECO:0000256" key="3">
    <source>
        <dbReference type="ARBA" id="ARBA00022490"/>
    </source>
</evidence>
<dbReference type="SUPFAM" id="SSF56821">
    <property type="entry name" value="Prismane protein-like"/>
    <property type="match status" value="1"/>
</dbReference>
<dbReference type="FunFam" id="3.40.50.2030:FF:000001">
    <property type="entry name" value="Hydroxylamine reductase"/>
    <property type="match status" value="1"/>
</dbReference>
<comment type="subcellular location">
    <subcellularLocation>
        <location evidence="1 9">Cytoplasm</location>
    </subcellularLocation>
</comment>
<dbReference type="Gene3D" id="3.40.50.2030">
    <property type="match status" value="2"/>
</dbReference>
<feature type="modified residue" description="Cysteine persulfide" evidence="9">
    <location>
        <position position="431"/>
    </location>
</feature>
<proteinExistence type="inferred from homology"/>
<accession>A0A1E8EY90</accession>
<dbReference type="Pfam" id="PF03063">
    <property type="entry name" value="Prismane"/>
    <property type="match status" value="1"/>
</dbReference>
<evidence type="ECO:0000313" key="12">
    <source>
        <dbReference type="Proteomes" id="UP000175744"/>
    </source>
</evidence>
<feature type="binding site" evidence="9">
    <location>
        <position position="520"/>
    </location>
    <ligand>
        <name>hybrid [4Fe-2O-2S] cluster</name>
        <dbReference type="ChEBI" id="CHEBI:60519"/>
    </ligand>
</feature>
<evidence type="ECO:0000256" key="2">
    <source>
        <dbReference type="ARBA" id="ARBA00022485"/>
    </source>
</evidence>
<comment type="catalytic activity">
    <reaction evidence="8 9">
        <text>A + NH4(+) + H2O = hydroxylamine + AH2 + H(+)</text>
        <dbReference type="Rhea" id="RHEA:22052"/>
        <dbReference type="ChEBI" id="CHEBI:13193"/>
        <dbReference type="ChEBI" id="CHEBI:15377"/>
        <dbReference type="ChEBI" id="CHEBI:15378"/>
        <dbReference type="ChEBI" id="CHEBI:15429"/>
        <dbReference type="ChEBI" id="CHEBI:17499"/>
        <dbReference type="ChEBI" id="CHEBI:28938"/>
        <dbReference type="EC" id="1.7.99.1"/>
    </reaction>
</comment>
<dbReference type="GO" id="GO:0004601">
    <property type="term" value="F:peroxidase activity"/>
    <property type="evidence" value="ECO:0007669"/>
    <property type="project" value="TreeGrafter"/>
</dbReference>
<feature type="coiled-coil region" evidence="10">
    <location>
        <begin position="105"/>
        <end position="136"/>
    </location>
</feature>
<dbReference type="EC" id="1.7.99.1" evidence="9"/>
<gene>
    <name evidence="9 11" type="primary">hcp</name>
    <name evidence="11" type="ORF">CLOACE_14580</name>
</gene>
<dbReference type="FunFam" id="3.40.50.2030:FF:000002">
    <property type="entry name" value="Hydroxylamine reductase"/>
    <property type="match status" value="1"/>
</dbReference>
<organism evidence="11 12">
    <name type="scientific">Clostridium acetireducens DSM 10703</name>
    <dbReference type="NCBI Taxonomy" id="1121290"/>
    <lineage>
        <taxon>Bacteria</taxon>
        <taxon>Bacillati</taxon>
        <taxon>Bacillota</taxon>
        <taxon>Clostridia</taxon>
        <taxon>Eubacteriales</taxon>
        <taxon>Clostridiaceae</taxon>
        <taxon>Clostridium</taxon>
    </lineage>
</organism>
<feature type="binding site" evidence="9">
    <location>
        <position position="296"/>
    </location>
    <ligand>
        <name>hybrid [4Fe-2O-2S] cluster</name>
        <dbReference type="ChEBI" id="CHEBI:60519"/>
    </ligand>
</feature>
<keyword evidence="7 9" id="KW-0411">Iron-sulfur</keyword>
<dbReference type="AlphaFoldDB" id="A0A1E8EY90"/>
<dbReference type="GO" id="GO:0051539">
    <property type="term" value="F:4 iron, 4 sulfur cluster binding"/>
    <property type="evidence" value="ECO:0007669"/>
    <property type="project" value="UniProtKB-KW"/>
</dbReference>
<feature type="binding site" evidence="9">
    <location>
        <position position="459"/>
    </location>
    <ligand>
        <name>hybrid [4Fe-2O-2S] cluster</name>
        <dbReference type="ChEBI" id="CHEBI:60519"/>
    </ligand>
</feature>
<feature type="binding site" evidence="9">
    <location>
        <position position="46"/>
    </location>
    <ligand>
        <name>[4Fe-4S] cluster</name>
        <dbReference type="ChEBI" id="CHEBI:49883"/>
    </ligand>
</feature>
<keyword evidence="6 9" id="KW-0408">Iron</keyword>
<dbReference type="GO" id="GO:0046872">
    <property type="term" value="F:metal ion binding"/>
    <property type="evidence" value="ECO:0007669"/>
    <property type="project" value="UniProtKB-KW"/>
</dbReference>
<dbReference type="GO" id="GO:0050418">
    <property type="term" value="F:hydroxylamine reductase activity"/>
    <property type="evidence" value="ECO:0007669"/>
    <property type="project" value="UniProtKB-UniRule"/>
</dbReference>
<dbReference type="HAMAP" id="MF_00069">
    <property type="entry name" value="Hydroxylam_reduct"/>
    <property type="match status" value="1"/>
</dbReference>
<dbReference type="InterPro" id="IPR016100">
    <property type="entry name" value="Prismane_a-bundle"/>
</dbReference>
<evidence type="ECO:0000256" key="5">
    <source>
        <dbReference type="ARBA" id="ARBA00023002"/>
    </source>
</evidence>
<evidence type="ECO:0000256" key="9">
    <source>
        <dbReference type="HAMAP-Rule" id="MF_00069"/>
    </source>
</evidence>
<dbReference type="PIRSF" id="PIRSF000076">
    <property type="entry name" value="HCP"/>
    <property type="match status" value="1"/>
</dbReference>
<dbReference type="InterPro" id="IPR010048">
    <property type="entry name" value="Hydroxylam_reduct"/>
</dbReference>
<evidence type="ECO:0000256" key="7">
    <source>
        <dbReference type="ARBA" id="ARBA00023014"/>
    </source>
</evidence>
<evidence type="ECO:0000256" key="1">
    <source>
        <dbReference type="ARBA" id="ARBA00004496"/>
    </source>
</evidence>
<feature type="binding site" evidence="9">
    <location>
        <position position="340"/>
    </location>
    <ligand>
        <name>hybrid [4Fe-2O-2S] cluster</name>
        <dbReference type="ChEBI" id="CHEBI:60519"/>
    </ligand>
</feature>
<dbReference type="PATRIC" id="fig|1121290.3.peg.1442"/>
<evidence type="ECO:0000256" key="8">
    <source>
        <dbReference type="ARBA" id="ARBA00051350"/>
    </source>
</evidence>
<dbReference type="InterPro" id="IPR011254">
    <property type="entry name" value="Prismane-like_sf"/>
</dbReference>
<dbReference type="GO" id="GO:0042542">
    <property type="term" value="P:response to hydrogen peroxide"/>
    <property type="evidence" value="ECO:0007669"/>
    <property type="project" value="TreeGrafter"/>
</dbReference>
<dbReference type="Gene3D" id="1.20.1270.20">
    <property type="match status" value="2"/>
</dbReference>
<protein>
    <recommendedName>
        <fullName evidence="9">Hydroxylamine reductase</fullName>
        <ecNumber evidence="9">1.7.99.1</ecNumber>
    </recommendedName>
    <alternativeName>
        <fullName evidence="9">Hybrid-cluster protein</fullName>
        <shortName evidence="9">HCP</shortName>
    </alternativeName>
    <alternativeName>
        <fullName evidence="9">Prismane protein</fullName>
    </alternativeName>
</protein>
<dbReference type="STRING" id="1121290.CLAOCE_14580"/>
<evidence type="ECO:0000256" key="4">
    <source>
        <dbReference type="ARBA" id="ARBA00022723"/>
    </source>
</evidence>
<keyword evidence="10" id="KW-0175">Coiled coil</keyword>
<comment type="caution">
    <text evidence="11">The sequence shown here is derived from an EMBL/GenBank/DDBJ whole genome shotgun (WGS) entry which is preliminary data.</text>
</comment>
<comment type="similarity">
    <text evidence="9">Belongs to the HCP family.</text>
</comment>
<evidence type="ECO:0000313" key="11">
    <source>
        <dbReference type="EMBL" id="OFI05913.1"/>
    </source>
</evidence>
<feature type="binding site" evidence="9">
    <location>
        <position position="272"/>
    </location>
    <ligand>
        <name>hybrid [4Fe-2O-2S] cluster</name>
        <dbReference type="ChEBI" id="CHEBI:60519"/>
    </ligand>
</feature>
<dbReference type="InterPro" id="IPR004137">
    <property type="entry name" value="HCP/CODH"/>
</dbReference>
<feature type="binding site" evidence="9">
    <location>
        <position position="37"/>
    </location>
    <ligand>
        <name>[4Fe-4S] cluster</name>
        <dbReference type="ChEBI" id="CHEBI:49883"/>
    </ligand>
</feature>
<feature type="binding site" evidence="9">
    <location>
        <position position="34"/>
    </location>
    <ligand>
        <name>[4Fe-4S] cluster</name>
        <dbReference type="ChEBI" id="CHEBI:49883"/>
    </ligand>
</feature>
<keyword evidence="3 9" id="KW-0963">Cytoplasm</keyword>
<keyword evidence="12" id="KW-1185">Reference proteome</keyword>
<dbReference type="GO" id="GO:0005737">
    <property type="term" value="C:cytoplasm"/>
    <property type="evidence" value="ECO:0007669"/>
    <property type="project" value="UniProtKB-SubCell"/>
</dbReference>
<feature type="binding site" evidence="9">
    <location>
        <position position="52"/>
    </location>
    <ligand>
        <name>[4Fe-4S] cluster</name>
        <dbReference type="ChEBI" id="CHEBI:49883"/>
    </ligand>
</feature>
<feature type="binding site" evidence="9">
    <location>
        <position position="518"/>
    </location>
    <ligand>
        <name>hybrid [4Fe-2O-2S] cluster</name>
        <dbReference type="ChEBI" id="CHEBI:60519"/>
    </ligand>
</feature>
<keyword evidence="2 9" id="KW-0004">4Fe-4S</keyword>
<dbReference type="NCBIfam" id="NF003658">
    <property type="entry name" value="PRK05290.1"/>
    <property type="match status" value="1"/>
</dbReference>
<dbReference type="InterPro" id="IPR016099">
    <property type="entry name" value="Prismane-like_a/b-sand"/>
</dbReference>
<evidence type="ECO:0000256" key="6">
    <source>
        <dbReference type="ARBA" id="ARBA00023004"/>
    </source>
</evidence>
<keyword evidence="4 9" id="KW-0479">Metal-binding</keyword>
<feature type="binding site" evidence="9">
    <location>
        <position position="484"/>
    </location>
    <ligand>
        <name>hybrid [4Fe-2O-2S] cluster</name>
        <dbReference type="ChEBI" id="CHEBI:60519"/>
    </ligand>
</feature>
<sequence>MLSKILNFFNKNYTKKGEINMSCNGCSSCNSMFCFQCEQTAGGKGCTKFGVCGKDPRVAALQDLLVYELKGIGFYGEKLIEKDIEIEDRIDKFVMDGIFSTLTNVNFDEDRFVELLKEAEEIKKELKGKIAQCNCNAPEEALYELPEDKESMLKDAKRAGIMYNAALNEDVRSLREMLIYGLKGMGAYAHHAYVLGYSSKEVNKFFYKALAAAANNSLTVDDLFNLNMELGQSNFKCMEILDKANTESYGNPTPTEVLVTKKKGPFIVVSGHDLKDLKQLLEQTEGKGINIYTHGEMLPCHAYPELKKYKHLAGNYGGAWQDQQKEFDKIPGAVLMTTNCIQKPKDSYKDRIFTSGVVGWPDVAYIQEVNGKKDFTPVINKALELGGWKEDELEKKILVGFGHNATLSYADKIIDAVKQGQIKHFFLIGGCDGAKPGRNYYTEFAQKTPKDTVILTLACGKYRFNKLDFGTIGELPRLLDVGQCNDAYSAVKIALALADAFECGVNDLPLTLILSWYEQKAVCILLTLLSLGIKNIHLGPTLPAFVSPNVLNVLVEKFNVTPISTPEEDLNKILG</sequence>
<dbReference type="FunFam" id="1.20.1270.20:FF:000001">
    <property type="entry name" value="Hydroxylamine reductase"/>
    <property type="match status" value="1"/>
</dbReference>
<dbReference type="Proteomes" id="UP000175744">
    <property type="component" value="Unassembled WGS sequence"/>
</dbReference>
<dbReference type="PANTHER" id="PTHR30109">
    <property type="entry name" value="HYDROXYLAMINE REDUCTASE"/>
    <property type="match status" value="1"/>
</dbReference>
<reference evidence="11 12" key="1">
    <citation type="submission" date="2016-06" db="EMBL/GenBank/DDBJ databases">
        <title>Genome sequence of Clostridium acetireducens DSM 10703.</title>
        <authorList>
            <person name="Poehlein A."/>
            <person name="Fluechter S."/>
            <person name="Duerre P."/>
            <person name="Daniel R."/>
        </authorList>
    </citation>
    <scope>NUCLEOTIDE SEQUENCE [LARGE SCALE GENOMIC DNA]</scope>
    <source>
        <strain evidence="11 12">DSM 10703</strain>
    </source>
</reference>
<evidence type="ECO:0000256" key="10">
    <source>
        <dbReference type="SAM" id="Coils"/>
    </source>
</evidence>
<name>A0A1E8EY90_9CLOT</name>
<dbReference type="PANTHER" id="PTHR30109:SF0">
    <property type="entry name" value="HYDROXYLAMINE REDUCTASE"/>
    <property type="match status" value="1"/>
</dbReference>
<dbReference type="CDD" id="cd01914">
    <property type="entry name" value="HCP"/>
    <property type="match status" value="1"/>
</dbReference>
<comment type="cofactor">
    <cofactor evidence="9">
        <name>[4Fe-4S] cluster</name>
        <dbReference type="ChEBI" id="CHEBI:49883"/>
    </cofactor>
    <text evidence="9">Binds 1 [4Fe-4S] cluster.</text>
</comment>
<dbReference type="NCBIfam" id="TIGR01703">
    <property type="entry name" value="hybrid_clust"/>
    <property type="match status" value="1"/>
</dbReference>
<keyword evidence="5 9" id="KW-0560">Oxidoreductase</keyword>
<feature type="binding site" description="via persulfide group" evidence="9">
    <location>
        <position position="431"/>
    </location>
    <ligand>
        <name>hybrid [4Fe-2O-2S] cluster</name>
        <dbReference type="ChEBI" id="CHEBI:60519"/>
    </ligand>
</feature>
<comment type="function">
    <text evidence="9">Catalyzes the reduction of hydroxylamine to form NH(3) and H(2)O.</text>
</comment>
<dbReference type="EMBL" id="LZFO01000019">
    <property type="protein sequence ID" value="OFI05913.1"/>
    <property type="molecule type" value="Genomic_DNA"/>
</dbReference>